<accession>A0A0F8ZLV4</accession>
<dbReference type="EMBL" id="LAZR01062741">
    <property type="protein sequence ID" value="KKK60901.1"/>
    <property type="molecule type" value="Genomic_DNA"/>
</dbReference>
<reference evidence="1" key="1">
    <citation type="journal article" date="2015" name="Nature">
        <title>Complex archaea that bridge the gap between prokaryotes and eukaryotes.</title>
        <authorList>
            <person name="Spang A."/>
            <person name="Saw J.H."/>
            <person name="Jorgensen S.L."/>
            <person name="Zaremba-Niedzwiedzka K."/>
            <person name="Martijn J."/>
            <person name="Lind A.E."/>
            <person name="van Eijk R."/>
            <person name="Schleper C."/>
            <person name="Guy L."/>
            <person name="Ettema T.J."/>
        </authorList>
    </citation>
    <scope>NUCLEOTIDE SEQUENCE</scope>
</reference>
<proteinExistence type="predicted"/>
<evidence type="ECO:0000313" key="1">
    <source>
        <dbReference type="EMBL" id="KKK60901.1"/>
    </source>
</evidence>
<feature type="non-terminal residue" evidence="1">
    <location>
        <position position="78"/>
    </location>
</feature>
<gene>
    <name evidence="1" type="ORF">LCGC14_3019710</name>
</gene>
<dbReference type="AlphaFoldDB" id="A0A0F8ZLV4"/>
<organism evidence="1">
    <name type="scientific">marine sediment metagenome</name>
    <dbReference type="NCBI Taxonomy" id="412755"/>
    <lineage>
        <taxon>unclassified sequences</taxon>
        <taxon>metagenomes</taxon>
        <taxon>ecological metagenomes</taxon>
    </lineage>
</organism>
<name>A0A0F8ZLV4_9ZZZZ</name>
<comment type="caution">
    <text evidence="1">The sequence shown here is derived from an EMBL/GenBank/DDBJ whole genome shotgun (WGS) entry which is preliminary data.</text>
</comment>
<sequence>MKLIRRILPVLLLMWGCTEAPNPPTFTMRHPDMNYLEFLSRAEALVEKNFPEVNKYDIEKNPVAKFFFKKCGLLWGTI</sequence>
<protein>
    <submittedName>
        <fullName evidence="1">Uncharacterized protein</fullName>
    </submittedName>
</protein>